<proteinExistence type="inferred from homology"/>
<reference evidence="8 9" key="1">
    <citation type="submission" date="2021-12" db="EMBL/GenBank/DDBJ databases">
        <title>Genome seq of P8.</title>
        <authorList>
            <person name="Seo T."/>
        </authorList>
    </citation>
    <scope>NUCLEOTIDE SEQUENCE [LARGE SCALE GENOMIC DNA]</scope>
    <source>
        <strain evidence="8 9">P8</strain>
    </source>
</reference>
<evidence type="ECO:0000256" key="2">
    <source>
        <dbReference type="ARBA" id="ARBA00022448"/>
    </source>
</evidence>
<dbReference type="Proteomes" id="UP001200741">
    <property type="component" value="Unassembled WGS sequence"/>
</dbReference>
<dbReference type="PROSITE" id="PS50893">
    <property type="entry name" value="ABC_TRANSPORTER_2"/>
    <property type="match status" value="1"/>
</dbReference>
<keyword evidence="2" id="KW-0813">Transport</keyword>
<dbReference type="Gene3D" id="3.40.50.300">
    <property type="entry name" value="P-loop containing nucleotide triphosphate hydrolases"/>
    <property type="match status" value="1"/>
</dbReference>
<dbReference type="InterPro" id="IPR027417">
    <property type="entry name" value="P-loop_NTPase"/>
</dbReference>
<comment type="similarity">
    <text evidence="1">Belongs to the ABC transporter superfamily.</text>
</comment>
<keyword evidence="6 8" id="KW-0067">ATP-binding</keyword>
<evidence type="ECO:0000256" key="1">
    <source>
        <dbReference type="ARBA" id="ARBA00005417"/>
    </source>
</evidence>
<gene>
    <name evidence="8" type="ORF">LXT13_28075</name>
</gene>
<dbReference type="GO" id="GO:0005524">
    <property type="term" value="F:ATP binding"/>
    <property type="evidence" value="ECO:0007669"/>
    <property type="project" value="UniProtKB-KW"/>
</dbReference>
<protein>
    <submittedName>
        <fullName evidence="8">ABC transporter ATP-binding protein</fullName>
    </submittedName>
</protein>
<organism evidence="8 9">
    <name type="scientific">Pelomonas cellulosilytica</name>
    <dbReference type="NCBI Taxonomy" id="2906762"/>
    <lineage>
        <taxon>Bacteria</taxon>
        <taxon>Pseudomonadati</taxon>
        <taxon>Pseudomonadota</taxon>
        <taxon>Betaproteobacteria</taxon>
        <taxon>Burkholderiales</taxon>
        <taxon>Sphaerotilaceae</taxon>
        <taxon>Roseateles</taxon>
    </lineage>
</organism>
<evidence type="ECO:0000259" key="7">
    <source>
        <dbReference type="PROSITE" id="PS50893"/>
    </source>
</evidence>
<keyword evidence="5" id="KW-0547">Nucleotide-binding</keyword>
<evidence type="ECO:0000256" key="4">
    <source>
        <dbReference type="ARBA" id="ARBA00022475"/>
    </source>
</evidence>
<evidence type="ECO:0000313" key="8">
    <source>
        <dbReference type="EMBL" id="MCE4558236.1"/>
    </source>
</evidence>
<evidence type="ECO:0000256" key="3">
    <source>
        <dbReference type="ARBA" id="ARBA00022458"/>
    </source>
</evidence>
<name>A0ABS8Y066_9BURK</name>
<keyword evidence="4" id="KW-1003">Cell membrane</keyword>
<dbReference type="InterPro" id="IPR003593">
    <property type="entry name" value="AAA+_ATPase"/>
</dbReference>
<evidence type="ECO:0000256" key="5">
    <source>
        <dbReference type="ARBA" id="ARBA00022741"/>
    </source>
</evidence>
<keyword evidence="4" id="KW-0472">Membrane</keyword>
<dbReference type="InterPro" id="IPR003439">
    <property type="entry name" value="ABC_transporter-like_ATP-bd"/>
</dbReference>
<dbReference type="EMBL" id="JAJTWU010000022">
    <property type="protein sequence ID" value="MCE4558236.1"/>
    <property type="molecule type" value="Genomic_DNA"/>
</dbReference>
<keyword evidence="3" id="KW-0536">Nodulation</keyword>
<keyword evidence="9" id="KW-1185">Reference proteome</keyword>
<evidence type="ECO:0000313" key="9">
    <source>
        <dbReference type="Proteomes" id="UP001200741"/>
    </source>
</evidence>
<comment type="caution">
    <text evidence="8">The sequence shown here is derived from an EMBL/GenBank/DDBJ whole genome shotgun (WGS) entry which is preliminary data.</text>
</comment>
<dbReference type="RefSeq" id="WP_233375720.1">
    <property type="nucleotide sequence ID" value="NZ_JAJTWU010000022.1"/>
</dbReference>
<dbReference type="SUPFAM" id="SSF52540">
    <property type="entry name" value="P-loop containing nucleoside triphosphate hydrolases"/>
    <property type="match status" value="1"/>
</dbReference>
<dbReference type="Pfam" id="PF00005">
    <property type="entry name" value="ABC_tran"/>
    <property type="match status" value="1"/>
</dbReference>
<dbReference type="SMART" id="SM00382">
    <property type="entry name" value="AAA"/>
    <property type="match status" value="1"/>
</dbReference>
<evidence type="ECO:0000256" key="6">
    <source>
        <dbReference type="ARBA" id="ARBA00022840"/>
    </source>
</evidence>
<accession>A0ABS8Y066</accession>
<dbReference type="PANTHER" id="PTHR42711:SF5">
    <property type="entry name" value="ABC TRANSPORTER ATP-BINDING PROTEIN NATA"/>
    <property type="match status" value="1"/>
</dbReference>
<feature type="domain" description="ABC transporter" evidence="7">
    <location>
        <begin position="8"/>
        <end position="241"/>
    </location>
</feature>
<dbReference type="PANTHER" id="PTHR42711">
    <property type="entry name" value="ABC TRANSPORTER ATP-BINDING PROTEIN"/>
    <property type="match status" value="1"/>
</dbReference>
<dbReference type="InterPro" id="IPR050763">
    <property type="entry name" value="ABC_transporter_ATP-binding"/>
</dbReference>
<sequence>MHKRSELLTFDGVSKIYRKSGEPVVALDSFSLSISTGEIVGLLGPNGSGKTTCVKLATGLVSADEGIVSWRGDPLPKQSPFKHLREMGVLLEGRGAAYDRLSILENSRYFCKLRESKFDASYFSELVDALEIEDVNTPIRQLSTGNKLRAGLLGSLIHKPTLLLLDEPTLGMDIFGVECLERILQSGVSKGVAFVLSSHDLDFVERLSSRIVCISGGRKVFDGDRSHFMGLSSRYLLSLDIAETNLEAAREALSSSTGRVWRFVSASQIELHIDDYQQVCKILIDLLPVLSTFRGMELRSVSLADRYKALIEFQREGEGPMA</sequence>